<dbReference type="InterPro" id="IPR004090">
    <property type="entry name" value="Chemotax_Me-accpt_rcpt"/>
</dbReference>
<evidence type="ECO:0000259" key="10">
    <source>
        <dbReference type="PROSITE" id="PS50885"/>
    </source>
</evidence>
<gene>
    <name evidence="11" type="ORF">ACFPOG_06090</name>
</gene>
<evidence type="ECO:0000256" key="2">
    <source>
        <dbReference type="ARBA" id="ARBA00022475"/>
    </source>
</evidence>
<evidence type="ECO:0000256" key="6">
    <source>
        <dbReference type="PROSITE-ProRule" id="PRU00284"/>
    </source>
</evidence>
<proteinExistence type="inferred from homology"/>
<feature type="coiled-coil region" evidence="7">
    <location>
        <begin position="523"/>
        <end position="550"/>
    </location>
</feature>
<dbReference type="Pfam" id="PF00015">
    <property type="entry name" value="MCPsignal"/>
    <property type="match status" value="1"/>
</dbReference>
<reference evidence="12" key="1">
    <citation type="journal article" date="2019" name="Int. J. Syst. Evol. Microbiol.">
        <title>The Global Catalogue of Microorganisms (GCM) 10K type strain sequencing project: providing services to taxonomists for standard genome sequencing and annotation.</title>
        <authorList>
            <consortium name="The Broad Institute Genomics Platform"/>
            <consortium name="The Broad Institute Genome Sequencing Center for Infectious Disease"/>
            <person name="Wu L."/>
            <person name="Ma J."/>
        </authorList>
    </citation>
    <scope>NUCLEOTIDE SEQUENCE [LARGE SCALE GENOMIC DNA]</scope>
    <source>
        <strain evidence="12">KACC 11904</strain>
    </source>
</reference>
<dbReference type="PANTHER" id="PTHR32089">
    <property type="entry name" value="METHYL-ACCEPTING CHEMOTAXIS PROTEIN MCPB"/>
    <property type="match status" value="1"/>
</dbReference>
<name>A0ABW0K4P1_9BACL</name>
<evidence type="ECO:0000313" key="12">
    <source>
        <dbReference type="Proteomes" id="UP001596044"/>
    </source>
</evidence>
<dbReference type="SMART" id="SM00283">
    <property type="entry name" value="MA"/>
    <property type="match status" value="1"/>
</dbReference>
<evidence type="ECO:0000256" key="7">
    <source>
        <dbReference type="SAM" id="Coils"/>
    </source>
</evidence>
<keyword evidence="2" id="KW-1003">Cell membrane</keyword>
<dbReference type="PRINTS" id="PR00260">
    <property type="entry name" value="CHEMTRNSDUCR"/>
</dbReference>
<keyword evidence="7" id="KW-0175">Coiled coil</keyword>
<keyword evidence="8" id="KW-1133">Transmembrane helix</keyword>
<protein>
    <submittedName>
        <fullName evidence="11">Methyl-accepting chemotaxis protein</fullName>
    </submittedName>
</protein>
<dbReference type="CDD" id="cd06225">
    <property type="entry name" value="HAMP"/>
    <property type="match status" value="1"/>
</dbReference>
<dbReference type="Pfam" id="PF00672">
    <property type="entry name" value="HAMP"/>
    <property type="match status" value="1"/>
</dbReference>
<evidence type="ECO:0000259" key="9">
    <source>
        <dbReference type="PROSITE" id="PS50111"/>
    </source>
</evidence>
<dbReference type="SMART" id="SM00304">
    <property type="entry name" value="HAMP"/>
    <property type="match status" value="1"/>
</dbReference>
<keyword evidence="8" id="KW-0812">Transmembrane</keyword>
<dbReference type="Proteomes" id="UP001596044">
    <property type="component" value="Unassembled WGS sequence"/>
</dbReference>
<sequence length="550" mass="60026">MKLQGKLVLNAMISLVACLILVAYIITQLLSMNAQNQDLVPVLTNIQELKGSVIQTSQSLNNYSFSMTESNKAEVLTDLQDIEKLLAVLSAANLTDGQKKLITSIGDKYKELAAATTEAVNKQNSPEAKRQSIRTLGIQNDIYMFNQLSKERYDAYTQALSQKIRFTWQLALAGGILLFVAVGTFNTLAARSLVKRIRLLSTAAGQIAEGDLTIELASSKGRDELNELNGSFQLMIGNLRSIVRDVNQAGWRVDDMAKDIDRNNDTMQEIVLQVARATEEMSIGSQKIAEDASTTVTLVDTMYEKFEMNLVKTALSSEYGEEAKKAIELGGQAMVEQLRVVADNRKAMSIVEQTVQELEANAAQITLMTKMVAEIANQTNLLSLNASIEAARAGEAGKGFAVVAGEVKKLAEQSVTAVKQIHTAVGGITTAMDKVKASVGQSMRLFQDQETAAASSGQSFEDINFKVQQIASQLTSLTSEMQEAQDLCIHVQQAITSISAITQQSAAGSEEITASTVEQKRSFDDASDKVKVLREIAEDMQQKLQRFRIE</sequence>
<evidence type="ECO:0000256" key="1">
    <source>
        <dbReference type="ARBA" id="ARBA00004236"/>
    </source>
</evidence>
<evidence type="ECO:0000256" key="5">
    <source>
        <dbReference type="ARBA" id="ARBA00029447"/>
    </source>
</evidence>
<dbReference type="RefSeq" id="WP_270885941.1">
    <property type="nucleotide sequence ID" value="NZ_JAQFVF010000092.1"/>
</dbReference>
<evidence type="ECO:0000256" key="4">
    <source>
        <dbReference type="ARBA" id="ARBA00023224"/>
    </source>
</evidence>
<dbReference type="Gene3D" id="1.10.287.950">
    <property type="entry name" value="Methyl-accepting chemotaxis protein"/>
    <property type="match status" value="1"/>
</dbReference>
<keyword evidence="12" id="KW-1185">Reference proteome</keyword>
<feature type="transmembrane region" description="Helical" evidence="8">
    <location>
        <begin position="7"/>
        <end position="26"/>
    </location>
</feature>
<evidence type="ECO:0000313" key="11">
    <source>
        <dbReference type="EMBL" id="MFC5447821.1"/>
    </source>
</evidence>
<dbReference type="PANTHER" id="PTHR32089:SF112">
    <property type="entry name" value="LYSOZYME-LIKE PROTEIN-RELATED"/>
    <property type="match status" value="1"/>
</dbReference>
<dbReference type="PROSITE" id="PS50885">
    <property type="entry name" value="HAMP"/>
    <property type="match status" value="1"/>
</dbReference>
<comment type="similarity">
    <text evidence="5">Belongs to the methyl-accepting chemotaxis (MCP) protein family.</text>
</comment>
<dbReference type="Gene3D" id="6.10.340.10">
    <property type="match status" value="1"/>
</dbReference>
<feature type="domain" description="HAMP" evidence="10">
    <location>
        <begin position="191"/>
        <end position="244"/>
    </location>
</feature>
<organism evidence="11 12">
    <name type="scientific">Paenibacillus aestuarii</name>
    <dbReference type="NCBI Taxonomy" id="516965"/>
    <lineage>
        <taxon>Bacteria</taxon>
        <taxon>Bacillati</taxon>
        <taxon>Bacillota</taxon>
        <taxon>Bacilli</taxon>
        <taxon>Bacillales</taxon>
        <taxon>Paenibacillaceae</taxon>
        <taxon>Paenibacillus</taxon>
    </lineage>
</organism>
<keyword evidence="4 6" id="KW-0807">Transducer</keyword>
<feature type="transmembrane region" description="Helical" evidence="8">
    <location>
        <begin position="166"/>
        <end position="189"/>
    </location>
</feature>
<dbReference type="SUPFAM" id="SSF58104">
    <property type="entry name" value="Methyl-accepting chemotaxis protein (MCP) signaling domain"/>
    <property type="match status" value="1"/>
</dbReference>
<dbReference type="EMBL" id="JBHSMJ010000009">
    <property type="protein sequence ID" value="MFC5447821.1"/>
    <property type="molecule type" value="Genomic_DNA"/>
</dbReference>
<dbReference type="PROSITE" id="PS51257">
    <property type="entry name" value="PROKAR_LIPOPROTEIN"/>
    <property type="match status" value="1"/>
</dbReference>
<dbReference type="InterPro" id="IPR003660">
    <property type="entry name" value="HAMP_dom"/>
</dbReference>
<dbReference type="PROSITE" id="PS50111">
    <property type="entry name" value="CHEMOTAXIS_TRANSDUC_2"/>
    <property type="match status" value="1"/>
</dbReference>
<dbReference type="InterPro" id="IPR004089">
    <property type="entry name" value="MCPsignal_dom"/>
</dbReference>
<accession>A0ABW0K4P1</accession>
<evidence type="ECO:0000256" key="3">
    <source>
        <dbReference type="ARBA" id="ARBA00023136"/>
    </source>
</evidence>
<comment type="subcellular location">
    <subcellularLocation>
        <location evidence="1">Cell membrane</location>
    </subcellularLocation>
</comment>
<evidence type="ECO:0000256" key="8">
    <source>
        <dbReference type="SAM" id="Phobius"/>
    </source>
</evidence>
<feature type="domain" description="Methyl-accepting transducer" evidence="9">
    <location>
        <begin position="263"/>
        <end position="520"/>
    </location>
</feature>
<keyword evidence="3 8" id="KW-0472">Membrane</keyword>
<comment type="caution">
    <text evidence="11">The sequence shown here is derived from an EMBL/GenBank/DDBJ whole genome shotgun (WGS) entry which is preliminary data.</text>
</comment>